<dbReference type="EMBL" id="JPKY01000099">
    <property type="protein sequence ID" value="KFH42254.1"/>
    <property type="molecule type" value="Genomic_DNA"/>
</dbReference>
<proteinExistence type="predicted"/>
<dbReference type="OrthoDB" id="5095558at2759"/>
<comment type="caution">
    <text evidence="2">The sequence shown here is derived from an EMBL/GenBank/DDBJ whole genome shotgun (WGS) entry which is preliminary data.</text>
</comment>
<feature type="region of interest" description="Disordered" evidence="1">
    <location>
        <begin position="166"/>
        <end position="226"/>
    </location>
</feature>
<reference evidence="3" key="1">
    <citation type="journal article" date="2014" name="Genome Announc.">
        <title>Genome sequence and annotation of Acremonium chrysogenum, producer of the beta-lactam antibiotic cephalosporin C.</title>
        <authorList>
            <person name="Terfehr D."/>
            <person name="Dahlmann T.A."/>
            <person name="Specht T."/>
            <person name="Zadra I."/>
            <person name="Kuernsteiner H."/>
            <person name="Kueck U."/>
        </authorList>
    </citation>
    <scope>NUCLEOTIDE SEQUENCE [LARGE SCALE GENOMIC DNA]</scope>
    <source>
        <strain evidence="3">ATCC 11550 / CBS 779.69 / DSM 880 / IAM 14645 / JCM 23072 / IMI 49137</strain>
    </source>
</reference>
<dbReference type="AlphaFoldDB" id="A0A086SYS2"/>
<accession>A0A086SYS2</accession>
<sequence length="416" mass="45495">MADNNVLSPDMEELPTSVAALFKESSECRHRGISAKDNFKHTRRQIVDSLLVHRRRTVAGATARDPIKLRNGDSSRTMLALPPSWFKLKDWDRRRLEMCSNANKFSPPGAGAETKKDAHETAEEVKGNHIEGEAKGDEIGALEQSGDTGDQTDSVAEDARRALLINRVFGSPVPSDIDSENETDSEDEDEDEDTGGDIPLNSDPTSQDSPSGSQSELPAEKDPTRSTEVMDKITNLAAEISGVDSSSWDDYKPILVEHLHELGLGRAAPSAPLNPKIADNPVNRFKTALTLLGEEVAKVPVRPWVAYQKKLTAFCASPRISAMDTAQRLEEIRTILYLGEEEHAIRSGEWERAENAVRMCAVLAVATGSEGDSAQEVADQWVKSRLRDIICVRRLLQAASSVRGAQTCPEVSESEG</sequence>
<gene>
    <name evidence="2" type="ORF">ACRE_070020</name>
</gene>
<evidence type="ECO:0000313" key="3">
    <source>
        <dbReference type="Proteomes" id="UP000029964"/>
    </source>
</evidence>
<organism evidence="2 3">
    <name type="scientific">Hapsidospora chrysogenum (strain ATCC 11550 / CBS 779.69 / DSM 880 / IAM 14645 / JCM 23072 / IMI 49137)</name>
    <name type="common">Acremonium chrysogenum</name>
    <dbReference type="NCBI Taxonomy" id="857340"/>
    <lineage>
        <taxon>Eukaryota</taxon>
        <taxon>Fungi</taxon>
        <taxon>Dikarya</taxon>
        <taxon>Ascomycota</taxon>
        <taxon>Pezizomycotina</taxon>
        <taxon>Sordariomycetes</taxon>
        <taxon>Hypocreomycetidae</taxon>
        <taxon>Hypocreales</taxon>
        <taxon>Bionectriaceae</taxon>
        <taxon>Hapsidospora</taxon>
    </lineage>
</organism>
<protein>
    <submittedName>
        <fullName evidence="2">Uncharacterized protein</fullName>
    </submittedName>
</protein>
<feature type="compositionally biased region" description="Polar residues" evidence="1">
    <location>
        <begin position="202"/>
        <end position="216"/>
    </location>
</feature>
<feature type="region of interest" description="Disordered" evidence="1">
    <location>
        <begin position="102"/>
        <end position="135"/>
    </location>
</feature>
<evidence type="ECO:0000313" key="2">
    <source>
        <dbReference type="EMBL" id="KFH42254.1"/>
    </source>
</evidence>
<dbReference type="STRING" id="857340.A0A086SYS2"/>
<name>A0A086SYS2_HAPC1</name>
<dbReference type="Proteomes" id="UP000029964">
    <property type="component" value="Unassembled WGS sequence"/>
</dbReference>
<keyword evidence="3" id="KW-1185">Reference proteome</keyword>
<evidence type="ECO:0000256" key="1">
    <source>
        <dbReference type="SAM" id="MobiDB-lite"/>
    </source>
</evidence>
<feature type="compositionally biased region" description="Basic and acidic residues" evidence="1">
    <location>
        <begin position="113"/>
        <end position="135"/>
    </location>
</feature>
<dbReference type="HOGENOM" id="CLU_660493_0_0_1"/>
<feature type="compositionally biased region" description="Acidic residues" evidence="1">
    <location>
        <begin position="177"/>
        <end position="195"/>
    </location>
</feature>